<dbReference type="GO" id="GO:0003676">
    <property type="term" value="F:nucleic acid binding"/>
    <property type="evidence" value="ECO:0007669"/>
    <property type="project" value="InterPro"/>
</dbReference>
<dbReference type="EMBL" id="AM423484">
    <property type="protein sequence ID" value="CAN66594.1"/>
    <property type="molecule type" value="Genomic_DNA"/>
</dbReference>
<dbReference type="GO" id="GO:0008270">
    <property type="term" value="F:zinc ion binding"/>
    <property type="evidence" value="ECO:0007669"/>
    <property type="project" value="InterPro"/>
</dbReference>
<proteinExistence type="predicted"/>
<reference evidence="2" key="1">
    <citation type="journal article" date="2007" name="PLoS ONE">
        <title>The first genome sequence of an elite grapevine cultivar (Pinot noir Vitis vinifera L.): coping with a highly heterozygous genome.</title>
        <authorList>
            <person name="Velasco R."/>
            <person name="Zharkikh A."/>
            <person name="Troggio M."/>
            <person name="Cartwright D.A."/>
            <person name="Cestaro A."/>
            <person name="Pruss D."/>
            <person name="Pindo M."/>
            <person name="FitzGerald L.M."/>
            <person name="Vezzulli S."/>
            <person name="Reid J."/>
            <person name="Malacarne G."/>
            <person name="Iliev D."/>
            <person name="Coppola G."/>
            <person name="Wardell B."/>
            <person name="Micheletti D."/>
            <person name="Macalma T."/>
            <person name="Facci M."/>
            <person name="Mitchell J.T."/>
            <person name="Perazzolli M."/>
            <person name="Eldredge G."/>
            <person name="Gatto P."/>
            <person name="Oyzerski R."/>
            <person name="Moretto M."/>
            <person name="Gutin N."/>
            <person name="Stefanini M."/>
            <person name="Chen Y."/>
            <person name="Segala C."/>
            <person name="Davenport C."/>
            <person name="Dematte L."/>
            <person name="Mraz A."/>
            <person name="Battilana J."/>
            <person name="Stormo K."/>
            <person name="Costa F."/>
            <person name="Tao Q."/>
            <person name="Si-Ammour A."/>
            <person name="Harkins T."/>
            <person name="Lackey A."/>
            <person name="Perbost C."/>
            <person name="Taillon B."/>
            <person name="Stella A."/>
            <person name="Solovyev V."/>
            <person name="Fawcett J.A."/>
            <person name="Sterck L."/>
            <person name="Vandepoele K."/>
            <person name="Grando S.M."/>
            <person name="Toppo S."/>
            <person name="Moser C."/>
            <person name="Lanchbury J."/>
            <person name="Bogden R."/>
            <person name="Skolnick M."/>
            <person name="Sgaramella V."/>
            <person name="Bhatnagar S.K."/>
            <person name="Fontana P."/>
            <person name="Gutin A."/>
            <person name="Van de Peer Y."/>
            <person name="Salamini F."/>
            <person name="Viola R."/>
        </authorList>
    </citation>
    <scope>NUCLEOTIDE SEQUENCE</scope>
</reference>
<accession>A5ACZ2</accession>
<evidence type="ECO:0000259" key="1">
    <source>
        <dbReference type="Pfam" id="PF00098"/>
    </source>
</evidence>
<protein>
    <recommendedName>
        <fullName evidence="1">CCHC-type domain-containing protein</fullName>
    </recommendedName>
</protein>
<organism evidence="2">
    <name type="scientific">Vitis vinifera</name>
    <name type="common">Grape</name>
    <dbReference type="NCBI Taxonomy" id="29760"/>
    <lineage>
        <taxon>Eukaryota</taxon>
        <taxon>Viridiplantae</taxon>
        <taxon>Streptophyta</taxon>
        <taxon>Embryophyta</taxon>
        <taxon>Tracheophyta</taxon>
        <taxon>Spermatophyta</taxon>
        <taxon>Magnoliopsida</taxon>
        <taxon>eudicotyledons</taxon>
        <taxon>Gunneridae</taxon>
        <taxon>Pentapetalae</taxon>
        <taxon>rosids</taxon>
        <taxon>Vitales</taxon>
        <taxon>Vitaceae</taxon>
        <taxon>Viteae</taxon>
        <taxon>Vitis</taxon>
    </lineage>
</organism>
<dbReference type="InterPro" id="IPR001878">
    <property type="entry name" value="Znf_CCHC"/>
</dbReference>
<dbReference type="Pfam" id="PF00098">
    <property type="entry name" value="zf-CCHC"/>
    <property type="match status" value="1"/>
</dbReference>
<dbReference type="AlphaFoldDB" id="A5ACZ2"/>
<name>A5ACZ2_VITVI</name>
<sequence length="281" mass="33400">MKQHLKEMKRIIRELKTSRHVLTNEQQVKVVIRSLPKNWKHMVVNMTHNESVKNFDDMVRHLELEVEQLVGTRPNEQAYVVESSSHKSSSFKHNRKFFKKNKKSDDALKKGKTWARKKFKHVKREENKLKCYNCGNKGHFACHKGRKCIFIRYSEHFKRYVFISDHEDGTITELESRDATFLEDNFPCISEIDKDLHLYKMMDPNIRSTPKQQLMFEPNGSELVPRAREVHIVTQYDDVEPKSVQEALTCLIKNEWRRTMEEELELMQKNQVQDLVDLPSD</sequence>
<feature type="domain" description="CCHC-type" evidence="1">
    <location>
        <begin position="130"/>
        <end position="141"/>
    </location>
</feature>
<evidence type="ECO:0000313" key="2">
    <source>
        <dbReference type="EMBL" id="CAN66594.1"/>
    </source>
</evidence>
<gene>
    <name evidence="2" type="ORF">VITISV_000306</name>
</gene>